<reference evidence="2 3" key="1">
    <citation type="submission" date="2023-05" db="EMBL/GenBank/DDBJ databases">
        <title>Streptomyces fuscus sp. nov., a brown-black pigment producing actinomyces isolated from dry sand of Sea duck farm.</title>
        <authorList>
            <person name="Xie J."/>
            <person name="Shen N."/>
        </authorList>
    </citation>
    <scope>NUCLEOTIDE SEQUENCE [LARGE SCALE GENOMIC DNA]</scope>
    <source>
        <strain evidence="2 3">GXMU-J15</strain>
    </source>
</reference>
<dbReference type="Pfam" id="PF25148">
    <property type="entry name" value="DUF7824"/>
    <property type="match status" value="1"/>
</dbReference>
<dbReference type="InterPro" id="IPR056726">
    <property type="entry name" value="DUF7824"/>
</dbReference>
<protein>
    <submittedName>
        <fullName evidence="2">DUF6493 family protein</fullName>
    </submittedName>
</protein>
<keyword evidence="3" id="KW-1185">Reference proteome</keyword>
<dbReference type="SUPFAM" id="SSF48371">
    <property type="entry name" value="ARM repeat"/>
    <property type="match status" value="1"/>
</dbReference>
<comment type="caution">
    <text evidence="2">The sequence shown here is derived from an EMBL/GenBank/DDBJ whole genome shotgun (WGS) entry which is preliminary data.</text>
</comment>
<gene>
    <name evidence="2" type="ORF">QNN03_16790</name>
</gene>
<proteinExistence type="predicted"/>
<evidence type="ECO:0000259" key="1">
    <source>
        <dbReference type="Pfam" id="PF25148"/>
    </source>
</evidence>
<accession>A0ABT7IZS8</accession>
<dbReference type="InterPro" id="IPR016024">
    <property type="entry name" value="ARM-type_fold"/>
</dbReference>
<evidence type="ECO:0000313" key="2">
    <source>
        <dbReference type="EMBL" id="MDL2078093.1"/>
    </source>
</evidence>
<dbReference type="EMBL" id="JASJUS010000014">
    <property type="protein sequence ID" value="MDL2078093.1"/>
    <property type="molecule type" value="Genomic_DNA"/>
</dbReference>
<organism evidence="2 3">
    <name type="scientific">Streptomyces fuscus</name>
    <dbReference type="NCBI Taxonomy" id="3048495"/>
    <lineage>
        <taxon>Bacteria</taxon>
        <taxon>Bacillati</taxon>
        <taxon>Actinomycetota</taxon>
        <taxon>Actinomycetes</taxon>
        <taxon>Kitasatosporales</taxon>
        <taxon>Streptomycetaceae</taxon>
        <taxon>Streptomyces</taxon>
    </lineage>
</organism>
<dbReference type="Proteomes" id="UP001241926">
    <property type="component" value="Unassembled WGS sequence"/>
</dbReference>
<evidence type="ECO:0000313" key="3">
    <source>
        <dbReference type="Proteomes" id="UP001241926"/>
    </source>
</evidence>
<sequence length="865" mass="93088">MSALTDAVRAGRITDVANLLDGMTDGERRAFVPELRDLRKELRADRWSDRGRRALPSLHLAGAACQTGAAAVANWLAATDFAWSPAPAELLIDILSDRDLDWIADVTHRLARRPVSARVPYELMHGLVLLSACPVPVTDAYVRGWMTQISASWARVGSLADRLRPEPQLPELVASLFEIDELGSVFGWLAGDGPNSWQSSLTRLADEGTLDRAKLLDGCVSRLLRGGRPADVRPFLRLLQALAPTPREQRERIADWTALAADAVPPVAAYAQSLLAALAVTGELPHPRLAELSEAVLFRTEKTLVRAQLVLLGKVLTQDPTGADTLLPPLAQAFGHPDSQMQERAVKLVERHASRIGEPGMGDELLAAADQLSPALRTRVAEALGAAPERREEYEETLPPVPAPVRLAPTPGSPAEVAEEVGVLLAAVDDVTAFERTLDGLVRGAHSDPDALREALEPVVGRLPWYASGNVNVHYFHHHRHIETVLAALLNKGAPGSSSDPLSDAGCVHSPLGRAFNARVWEIARRIPADPPPFLLATPTWSSGLIDPEELVDRLAAYREADARVMGTDFAQALLRVRRQDRTAARAAAERAAVLGTPEGTRLAQWLTASDPALPQVRRRTDGPRILLESAELDSVQRDFPPEFHPLGRPVTVYADRWHCYHWDGDLRPHWAALSPEQPEPVMIRVLRDLSDTAVNSARGVAEILPRLAESAGEAGPALHLGLAYALGARHEEDRLSAVDALLVLAARGLLDAGRLGTDLGELVGTGAVKPSRLVESVRTAAAGGANATVWEILRHALPALLADQSGERPGTPPRGLADLLAVAADCAERTGARGELPHLAGTADRRGSSRLVSQARRLRSALAA</sequence>
<name>A0ABT7IZS8_9ACTN</name>
<feature type="domain" description="DUF7824" evidence="1">
    <location>
        <begin position="429"/>
        <end position="591"/>
    </location>
</feature>
<dbReference type="RefSeq" id="WP_285433408.1">
    <property type="nucleotide sequence ID" value="NZ_JASJUS010000014.1"/>
</dbReference>